<dbReference type="InterPro" id="IPR052343">
    <property type="entry name" value="Retrotransposon-Effector_Assoc"/>
</dbReference>
<dbReference type="CDD" id="cd01650">
    <property type="entry name" value="RT_nLTR_like"/>
    <property type="match status" value="1"/>
</dbReference>
<dbReference type="InterPro" id="IPR000477">
    <property type="entry name" value="RT_dom"/>
</dbReference>
<sequence length="557" mass="63450">MCIEGEIVNDQNRIADHVVSYFETLFTGSAENNTDLDLLDFLIPTLVSENQAQAWEIIASDIVKAVWEFFNYGVVPPGLNSSFLVLIPKKDKALRVEDYRPIALSNFLFKIFTMILATRLNLVAATFVTNHQYGFIHGRKIHDAIILASEGVNTLNRTHEGRNMALKFKCSQGVRQGDPLSPILFGIAEEVLSYLILRAVDNKKLIPMSYGRGVLFPMHIIYADDVFLFCQASKRNVKTLSKILEYYASLSGQVCSKAKSRVFYGKGVQTTVKTDLSYKLGFTIVGHYEFCYSFDDGVSLAGFFGVRFRSGSSGSWYFLFKELNKGLLMKLAWGVMTSNTHAMSVIRSRYLPHPRQSRQVAFSSIWPGVRSLTQDLVRESYCIIGDGSTVDFWHDNWLGYVIANRLKTPLCLHGGFMDKVGDFLINGIWTFTESFVRAFLELVTDILQVHIVLGEDERVWTKSLHGLVTAKLTRLHTREHFPTIKWGKWIWDSAIPVRRSMTNWRLLLSRLPTFDTLHGFIGPGICVMCRGDLETLDHLFWHCPLVGIVWRWVFDNF</sequence>
<dbReference type="PANTHER" id="PTHR46890">
    <property type="entry name" value="NON-LTR RETROLELEMENT REVERSE TRANSCRIPTASE-LIKE PROTEIN-RELATED"/>
    <property type="match status" value="1"/>
</dbReference>
<dbReference type="Pfam" id="PF00078">
    <property type="entry name" value="RVT_1"/>
    <property type="match status" value="1"/>
</dbReference>
<dbReference type="InterPro" id="IPR043502">
    <property type="entry name" value="DNA/RNA_pol_sf"/>
</dbReference>
<name>A0AAD4JLP4_PERFH</name>
<dbReference type="InterPro" id="IPR026960">
    <property type="entry name" value="RVT-Znf"/>
</dbReference>
<evidence type="ECO:0000259" key="1">
    <source>
        <dbReference type="PROSITE" id="PS50878"/>
    </source>
</evidence>
<gene>
    <name evidence="2" type="ORF">C2S53_002087</name>
</gene>
<organism evidence="2 3">
    <name type="scientific">Perilla frutescens var. hirtella</name>
    <name type="common">Perilla citriodora</name>
    <name type="synonym">Perilla setoyensis</name>
    <dbReference type="NCBI Taxonomy" id="608512"/>
    <lineage>
        <taxon>Eukaryota</taxon>
        <taxon>Viridiplantae</taxon>
        <taxon>Streptophyta</taxon>
        <taxon>Embryophyta</taxon>
        <taxon>Tracheophyta</taxon>
        <taxon>Spermatophyta</taxon>
        <taxon>Magnoliopsida</taxon>
        <taxon>eudicotyledons</taxon>
        <taxon>Gunneridae</taxon>
        <taxon>Pentapetalae</taxon>
        <taxon>asterids</taxon>
        <taxon>lamiids</taxon>
        <taxon>Lamiales</taxon>
        <taxon>Lamiaceae</taxon>
        <taxon>Nepetoideae</taxon>
        <taxon>Elsholtzieae</taxon>
        <taxon>Perilla</taxon>
    </lineage>
</organism>
<dbReference type="PROSITE" id="PS50878">
    <property type="entry name" value="RT_POL"/>
    <property type="match status" value="1"/>
</dbReference>
<keyword evidence="3" id="KW-1185">Reference proteome</keyword>
<protein>
    <recommendedName>
        <fullName evidence="1">Reverse transcriptase domain-containing protein</fullName>
    </recommendedName>
</protein>
<dbReference type="Pfam" id="PF13966">
    <property type="entry name" value="zf-RVT"/>
    <property type="match status" value="1"/>
</dbReference>
<evidence type="ECO:0000313" key="3">
    <source>
        <dbReference type="Proteomes" id="UP001190926"/>
    </source>
</evidence>
<dbReference type="EMBL" id="SDAM02000026">
    <property type="protein sequence ID" value="KAH6836107.1"/>
    <property type="molecule type" value="Genomic_DNA"/>
</dbReference>
<feature type="domain" description="Reverse transcriptase" evidence="1">
    <location>
        <begin position="68"/>
        <end position="284"/>
    </location>
</feature>
<reference evidence="2 3" key="1">
    <citation type="journal article" date="2021" name="Nat. Commun.">
        <title>Incipient diploidization of the medicinal plant Perilla within 10,000 years.</title>
        <authorList>
            <person name="Zhang Y."/>
            <person name="Shen Q."/>
            <person name="Leng L."/>
            <person name="Zhang D."/>
            <person name="Chen S."/>
            <person name="Shi Y."/>
            <person name="Ning Z."/>
            <person name="Chen S."/>
        </authorList>
    </citation>
    <scope>NUCLEOTIDE SEQUENCE [LARGE SCALE GENOMIC DNA]</scope>
    <source>
        <strain evidence="3">cv. PC099</strain>
    </source>
</reference>
<evidence type="ECO:0000313" key="2">
    <source>
        <dbReference type="EMBL" id="KAH6836107.1"/>
    </source>
</evidence>
<accession>A0AAD4JLP4</accession>
<dbReference type="Proteomes" id="UP001190926">
    <property type="component" value="Unassembled WGS sequence"/>
</dbReference>
<dbReference type="AlphaFoldDB" id="A0AAD4JLP4"/>
<dbReference type="PANTHER" id="PTHR46890:SF48">
    <property type="entry name" value="RNA-DIRECTED DNA POLYMERASE"/>
    <property type="match status" value="1"/>
</dbReference>
<dbReference type="SUPFAM" id="SSF56672">
    <property type="entry name" value="DNA/RNA polymerases"/>
    <property type="match status" value="1"/>
</dbReference>
<comment type="caution">
    <text evidence="2">The sequence shown here is derived from an EMBL/GenBank/DDBJ whole genome shotgun (WGS) entry which is preliminary data.</text>
</comment>
<proteinExistence type="predicted"/>